<feature type="transmembrane region" description="Helical" evidence="6">
    <location>
        <begin position="181"/>
        <end position="202"/>
    </location>
</feature>
<feature type="transmembrane region" description="Helical" evidence="6">
    <location>
        <begin position="71"/>
        <end position="89"/>
    </location>
</feature>
<evidence type="ECO:0000313" key="9">
    <source>
        <dbReference type="Proteomes" id="UP001190465"/>
    </source>
</evidence>
<dbReference type="PANTHER" id="PTHR34820:SF4">
    <property type="entry name" value="INNER MEMBRANE PROTEIN YEBZ"/>
    <property type="match status" value="1"/>
</dbReference>
<feature type="transmembrane region" description="Helical" evidence="6">
    <location>
        <begin position="42"/>
        <end position="59"/>
    </location>
</feature>
<dbReference type="EMBL" id="OY726397">
    <property type="protein sequence ID" value="CAJ1494566.1"/>
    <property type="molecule type" value="Genomic_DNA"/>
</dbReference>
<keyword evidence="9" id="KW-1185">Reference proteome</keyword>
<dbReference type="Proteomes" id="UP001190465">
    <property type="component" value="Chromosome"/>
</dbReference>
<proteinExistence type="predicted"/>
<evidence type="ECO:0000256" key="6">
    <source>
        <dbReference type="SAM" id="Phobius"/>
    </source>
</evidence>
<dbReference type="InterPro" id="IPR032694">
    <property type="entry name" value="CopC/D"/>
</dbReference>
<evidence type="ECO:0000313" key="8">
    <source>
        <dbReference type="EMBL" id="CAJ1494566.1"/>
    </source>
</evidence>
<sequence>MTERRVRPRVVAVGFGVALVLATTTLAWLVSGAELSPAMTAARAVADLAAATSLGLALVARLDGPRYRDEVVNRAAGPLAVAAATWLVAELIRLVLAAAQASGGAVTALSLPTLVDFAGSTAPGRAALFSVAAAAVVCVLVLAAPRSPGVGAATVGVVTAGIAARAVTGHVADGLLSSISVVVHSLAAALWFGTLAALALTVSTRGQWARVLPVFSRVALPTVAVLVGTGVLTALTALGSAADLVQTGYGRVLLAKIGVTAAVLAVAWAHRTGWLVAATSHRLGARDSLRRCLVELGLLTAALTLAAGLTVTG</sequence>
<organism evidence="8 9">
    <name type="scientific">[Mycobacterium] burgundiense</name>
    <dbReference type="NCBI Taxonomy" id="3064286"/>
    <lineage>
        <taxon>Bacteria</taxon>
        <taxon>Bacillati</taxon>
        <taxon>Actinomycetota</taxon>
        <taxon>Actinomycetes</taxon>
        <taxon>Mycobacteriales</taxon>
        <taxon>Mycobacteriaceae</taxon>
        <taxon>Mycolicibacterium</taxon>
    </lineage>
</organism>
<feature type="domain" description="Copper resistance protein D" evidence="7">
    <location>
        <begin position="210"/>
        <end position="309"/>
    </location>
</feature>
<evidence type="ECO:0000256" key="2">
    <source>
        <dbReference type="ARBA" id="ARBA00022475"/>
    </source>
</evidence>
<evidence type="ECO:0000256" key="1">
    <source>
        <dbReference type="ARBA" id="ARBA00004651"/>
    </source>
</evidence>
<dbReference type="InterPro" id="IPR008457">
    <property type="entry name" value="Cu-R_CopD_dom"/>
</dbReference>
<gene>
    <name evidence="8" type="ORF">MU0053_000085</name>
</gene>
<evidence type="ECO:0000256" key="5">
    <source>
        <dbReference type="ARBA" id="ARBA00023136"/>
    </source>
</evidence>
<dbReference type="PANTHER" id="PTHR34820">
    <property type="entry name" value="INNER MEMBRANE PROTEIN YEBZ"/>
    <property type="match status" value="1"/>
</dbReference>
<feature type="transmembrane region" description="Helical" evidence="6">
    <location>
        <begin position="292"/>
        <end position="311"/>
    </location>
</feature>
<accession>A0ABM9L8E1</accession>
<protein>
    <submittedName>
        <fullName evidence="8">CopD family protein</fullName>
    </submittedName>
</protein>
<keyword evidence="5 6" id="KW-0472">Membrane</keyword>
<evidence type="ECO:0000259" key="7">
    <source>
        <dbReference type="Pfam" id="PF05425"/>
    </source>
</evidence>
<dbReference type="RefSeq" id="WP_308480470.1">
    <property type="nucleotide sequence ID" value="NZ_OY726397.1"/>
</dbReference>
<evidence type="ECO:0000256" key="4">
    <source>
        <dbReference type="ARBA" id="ARBA00022989"/>
    </source>
</evidence>
<name>A0ABM9L8E1_9MYCO</name>
<reference evidence="8 9" key="1">
    <citation type="submission" date="2023-08" db="EMBL/GenBank/DDBJ databases">
        <authorList>
            <person name="Folkvardsen B D."/>
            <person name="Norman A."/>
        </authorList>
    </citation>
    <scope>NUCLEOTIDE SEQUENCE [LARGE SCALE GENOMIC DNA]</scope>
    <source>
        <strain evidence="8 9">Mu0053</strain>
    </source>
</reference>
<feature type="transmembrane region" description="Helical" evidence="6">
    <location>
        <begin position="253"/>
        <end position="271"/>
    </location>
</feature>
<keyword evidence="2" id="KW-1003">Cell membrane</keyword>
<feature type="transmembrane region" description="Helical" evidence="6">
    <location>
        <begin position="214"/>
        <end position="241"/>
    </location>
</feature>
<keyword evidence="4 6" id="KW-1133">Transmembrane helix</keyword>
<keyword evidence="3 6" id="KW-0812">Transmembrane</keyword>
<comment type="subcellular location">
    <subcellularLocation>
        <location evidence="1">Cell membrane</location>
        <topology evidence="1">Multi-pass membrane protein</topology>
    </subcellularLocation>
</comment>
<dbReference type="Pfam" id="PF05425">
    <property type="entry name" value="CopD"/>
    <property type="match status" value="1"/>
</dbReference>
<feature type="transmembrane region" description="Helical" evidence="6">
    <location>
        <begin position="126"/>
        <end position="144"/>
    </location>
</feature>
<evidence type="ECO:0000256" key="3">
    <source>
        <dbReference type="ARBA" id="ARBA00022692"/>
    </source>
</evidence>